<dbReference type="PANTHER" id="PTHR11019:SF159">
    <property type="entry name" value="TRANSCRIPTIONAL REGULATOR-RELATED"/>
    <property type="match status" value="1"/>
</dbReference>
<dbReference type="PANTHER" id="PTHR11019">
    <property type="entry name" value="HTH-TYPE TRANSCRIPTIONAL REGULATOR NIMR"/>
    <property type="match status" value="1"/>
</dbReference>
<sequence length="323" mass="35539">MSEPRTRAGRDRLRELLDVVLAGADDGEPRSLTEMAGAAYSSPFHFSRLLSRGTGEPPVAMRRRVLLERASWQLRQGSSVTDAAWAAGYESVEGFARAFTRAFGHPPSTPTSGHWLPAPNGIHYHPPMSLWVHSTEPAMNPLTEQLVSHDLDDTRDLLELAKGLTDAAFRAIRRPGATVTSWEGLEESIAAVLEHHIWTKEVWLAAIEGLDLPDRNEDDDAAGLLARHDATAPRWLAAVRDIDRRGAWDDRLIDALCDPPESFVLSSVVAHVLTFAAHRRQLTRELLRAAGQQVDDGDPIIWLRTARGEPTDEPTNAPDAGDA</sequence>
<dbReference type="KEGG" id="fri:FraEuI1c_6997"/>
<keyword evidence="1" id="KW-0805">Transcription regulation</keyword>
<name>E3IW36_PSEI1</name>
<organism evidence="4 5">
    <name type="scientific">Pseudofrankia inefficax (strain DSM 45817 / CECT 9037 / DDB 130130 / EuI1c)</name>
    <name type="common">Frankia inefficax</name>
    <dbReference type="NCBI Taxonomy" id="298654"/>
    <lineage>
        <taxon>Bacteria</taxon>
        <taxon>Bacillati</taxon>
        <taxon>Actinomycetota</taxon>
        <taxon>Actinomycetes</taxon>
        <taxon>Frankiales</taxon>
        <taxon>Frankiaceae</taxon>
        <taxon>Pseudofrankia</taxon>
    </lineage>
</organism>
<dbReference type="AlphaFoldDB" id="E3IW36"/>
<evidence type="ECO:0000256" key="1">
    <source>
        <dbReference type="ARBA" id="ARBA00023015"/>
    </source>
</evidence>
<evidence type="ECO:0000313" key="4">
    <source>
        <dbReference type="EMBL" id="ADP84964.1"/>
    </source>
</evidence>
<dbReference type="InterPro" id="IPR018060">
    <property type="entry name" value="HTH_AraC"/>
</dbReference>
<proteinExistence type="predicted"/>
<dbReference type="Pfam" id="PF12867">
    <property type="entry name" value="DinB_2"/>
    <property type="match status" value="1"/>
</dbReference>
<dbReference type="Pfam" id="PF12833">
    <property type="entry name" value="HTH_18"/>
    <property type="match status" value="1"/>
</dbReference>
<dbReference type="EMBL" id="CP002299">
    <property type="protein sequence ID" value="ADP84964.1"/>
    <property type="molecule type" value="Genomic_DNA"/>
</dbReference>
<keyword evidence="2" id="KW-0804">Transcription</keyword>
<feature type="domain" description="HTH araC/xylS-type" evidence="3">
    <location>
        <begin position="11"/>
        <end position="113"/>
    </location>
</feature>
<dbReference type="RefSeq" id="WP_013428075.1">
    <property type="nucleotide sequence ID" value="NC_014666.1"/>
</dbReference>
<keyword evidence="5" id="KW-1185">Reference proteome</keyword>
<dbReference type="GO" id="GO:0043565">
    <property type="term" value="F:sequence-specific DNA binding"/>
    <property type="evidence" value="ECO:0007669"/>
    <property type="project" value="InterPro"/>
</dbReference>
<protein>
    <submittedName>
        <fullName evidence="4">Helix-turn-helix, AraC domain protein</fullName>
    </submittedName>
</protein>
<dbReference type="OrthoDB" id="161473at2"/>
<reference evidence="4 5" key="1">
    <citation type="submission" date="2010-10" db="EMBL/GenBank/DDBJ databases">
        <title>Complete sequence of Frankia sp. EuI1c.</title>
        <authorList>
            <consortium name="US DOE Joint Genome Institute"/>
            <person name="Lucas S."/>
            <person name="Copeland A."/>
            <person name="Lapidus A."/>
            <person name="Cheng J.-F."/>
            <person name="Bruce D."/>
            <person name="Goodwin L."/>
            <person name="Pitluck S."/>
            <person name="Chertkov O."/>
            <person name="Detter J.C."/>
            <person name="Han C."/>
            <person name="Tapia R."/>
            <person name="Land M."/>
            <person name="Hauser L."/>
            <person name="Jeffries C."/>
            <person name="Kyrpides N."/>
            <person name="Ivanova N."/>
            <person name="Mikhailova N."/>
            <person name="Beauchemin N."/>
            <person name="Sen A."/>
            <person name="Sur S.A."/>
            <person name="Gtari M."/>
            <person name="Wall L."/>
            <person name="Tisa L."/>
            <person name="Woyke T."/>
        </authorList>
    </citation>
    <scope>NUCLEOTIDE SEQUENCE [LARGE SCALE GENOMIC DNA]</scope>
    <source>
        <strain evidence="5">DSM 45817 / CECT 9037 / EuI1c</strain>
    </source>
</reference>
<dbReference type="SMART" id="SM00342">
    <property type="entry name" value="HTH_ARAC"/>
    <property type="match status" value="1"/>
</dbReference>
<dbReference type="Proteomes" id="UP000002484">
    <property type="component" value="Chromosome"/>
</dbReference>
<dbReference type="HOGENOM" id="CLU_868264_0_0_11"/>
<accession>E3IW36</accession>
<dbReference type="InterPro" id="IPR024775">
    <property type="entry name" value="DinB-like"/>
</dbReference>
<dbReference type="Gene3D" id="1.10.10.60">
    <property type="entry name" value="Homeodomain-like"/>
    <property type="match status" value="2"/>
</dbReference>
<evidence type="ECO:0000256" key="2">
    <source>
        <dbReference type="ARBA" id="ARBA00023163"/>
    </source>
</evidence>
<dbReference type="InParanoid" id="E3IW36"/>
<dbReference type="PROSITE" id="PS01124">
    <property type="entry name" value="HTH_ARAC_FAMILY_2"/>
    <property type="match status" value="1"/>
</dbReference>
<evidence type="ECO:0000313" key="5">
    <source>
        <dbReference type="Proteomes" id="UP000002484"/>
    </source>
</evidence>
<dbReference type="eggNOG" id="COG2207">
    <property type="taxonomic scope" value="Bacteria"/>
</dbReference>
<evidence type="ECO:0000259" key="3">
    <source>
        <dbReference type="PROSITE" id="PS01124"/>
    </source>
</evidence>
<dbReference type="SUPFAM" id="SSF46689">
    <property type="entry name" value="Homeodomain-like"/>
    <property type="match status" value="1"/>
</dbReference>
<gene>
    <name evidence="4" type="ordered locus">FraEuI1c_6997</name>
</gene>
<dbReference type="GO" id="GO:0003700">
    <property type="term" value="F:DNA-binding transcription factor activity"/>
    <property type="evidence" value="ECO:0007669"/>
    <property type="project" value="InterPro"/>
</dbReference>
<dbReference type="InterPro" id="IPR009057">
    <property type="entry name" value="Homeodomain-like_sf"/>
</dbReference>
<dbReference type="STRING" id="298654.FraEuI1c_6997"/>